<dbReference type="AlphaFoldDB" id="A0A645B618"/>
<protein>
    <submittedName>
        <fullName evidence="1">Uncharacterized protein</fullName>
    </submittedName>
</protein>
<sequence>MHACVTFAVSDNDGIAILQRLRATYSKTEQVTLSLCDRNQSRQPQQSVIMTIPEDNVTPVDIVWDAPEVNLEKKNIVTFHLDDNADVSVKNAWFSLSEASASEGNDDKPNYGVGSPEYTTEMHDWDRCTDENGDVSWINLPEGYYNANVFLYKPPFSNVKSKHPRLKQSFKNPISRYRFYVTGEKEQKLTLTLP</sequence>
<name>A0A645B618_9ZZZZ</name>
<evidence type="ECO:0000313" key="1">
    <source>
        <dbReference type="EMBL" id="MPM60889.1"/>
    </source>
</evidence>
<reference evidence="1" key="1">
    <citation type="submission" date="2019-08" db="EMBL/GenBank/DDBJ databases">
        <authorList>
            <person name="Kucharzyk K."/>
            <person name="Murdoch R.W."/>
            <person name="Higgins S."/>
            <person name="Loffler F."/>
        </authorList>
    </citation>
    <scope>NUCLEOTIDE SEQUENCE</scope>
</reference>
<gene>
    <name evidence="1" type="ORF">SDC9_107743</name>
</gene>
<dbReference type="EMBL" id="VSSQ01018038">
    <property type="protein sequence ID" value="MPM60889.1"/>
    <property type="molecule type" value="Genomic_DNA"/>
</dbReference>
<proteinExistence type="predicted"/>
<accession>A0A645B618</accession>
<comment type="caution">
    <text evidence="1">The sequence shown here is derived from an EMBL/GenBank/DDBJ whole genome shotgun (WGS) entry which is preliminary data.</text>
</comment>
<organism evidence="1">
    <name type="scientific">bioreactor metagenome</name>
    <dbReference type="NCBI Taxonomy" id="1076179"/>
    <lineage>
        <taxon>unclassified sequences</taxon>
        <taxon>metagenomes</taxon>
        <taxon>ecological metagenomes</taxon>
    </lineage>
</organism>